<dbReference type="Proteomes" id="UP001596956">
    <property type="component" value="Unassembled WGS sequence"/>
</dbReference>
<gene>
    <name evidence="1" type="ORF">ACFQZU_02160</name>
</gene>
<organism evidence="1 2">
    <name type="scientific">Streptomonospora algeriensis</name>
    <dbReference type="NCBI Taxonomy" id="995084"/>
    <lineage>
        <taxon>Bacteria</taxon>
        <taxon>Bacillati</taxon>
        <taxon>Actinomycetota</taxon>
        <taxon>Actinomycetes</taxon>
        <taxon>Streptosporangiales</taxon>
        <taxon>Nocardiopsidaceae</taxon>
        <taxon>Streptomonospora</taxon>
    </lineage>
</organism>
<comment type="caution">
    <text evidence="1">The sequence shown here is derived from an EMBL/GenBank/DDBJ whole genome shotgun (WGS) entry which is preliminary data.</text>
</comment>
<evidence type="ECO:0000313" key="2">
    <source>
        <dbReference type="Proteomes" id="UP001596956"/>
    </source>
</evidence>
<protein>
    <recommendedName>
        <fullName evidence="3">Transposase</fullName>
    </recommendedName>
</protein>
<proteinExistence type="predicted"/>
<reference evidence="2" key="1">
    <citation type="journal article" date="2019" name="Int. J. Syst. Evol. Microbiol.">
        <title>The Global Catalogue of Microorganisms (GCM) 10K type strain sequencing project: providing services to taxonomists for standard genome sequencing and annotation.</title>
        <authorList>
            <consortium name="The Broad Institute Genomics Platform"/>
            <consortium name="The Broad Institute Genome Sequencing Center for Infectious Disease"/>
            <person name="Wu L."/>
            <person name="Ma J."/>
        </authorList>
    </citation>
    <scope>NUCLEOTIDE SEQUENCE [LARGE SCALE GENOMIC DNA]</scope>
    <source>
        <strain evidence="2">CCUG 63369</strain>
    </source>
</reference>
<evidence type="ECO:0008006" key="3">
    <source>
        <dbReference type="Google" id="ProtNLM"/>
    </source>
</evidence>
<evidence type="ECO:0000313" key="1">
    <source>
        <dbReference type="EMBL" id="MFD0800124.1"/>
    </source>
</evidence>
<name>A0ABW3BAM7_9ACTN</name>
<accession>A0ABW3BAM7</accession>
<sequence>MDDKASEIAAVADLLADIDITGCVVSADALHTQLGTARWLVARGLSTC</sequence>
<keyword evidence="2" id="KW-1185">Reference proteome</keyword>
<dbReference type="EMBL" id="JBHTHR010000022">
    <property type="protein sequence ID" value="MFD0800124.1"/>
    <property type="molecule type" value="Genomic_DNA"/>
</dbReference>